<evidence type="ECO:0000259" key="6">
    <source>
        <dbReference type="PROSITE" id="PS50977"/>
    </source>
</evidence>
<dbReference type="GO" id="GO:0000976">
    <property type="term" value="F:transcription cis-regulatory region binding"/>
    <property type="evidence" value="ECO:0007669"/>
    <property type="project" value="TreeGrafter"/>
</dbReference>
<reference evidence="7" key="1">
    <citation type="submission" date="2022-06" db="EMBL/GenBank/DDBJ databases">
        <title>Genomic Encyclopedia of Archaeal and Bacterial Type Strains, Phase II (KMG-II): from individual species to whole genera.</title>
        <authorList>
            <person name="Goeker M."/>
        </authorList>
    </citation>
    <scope>NUCLEOTIDE SEQUENCE</scope>
    <source>
        <strain evidence="7">DSM 43935</strain>
    </source>
</reference>
<dbReference type="SUPFAM" id="SSF48498">
    <property type="entry name" value="Tetracyclin repressor-like, C-terminal domain"/>
    <property type="match status" value="1"/>
</dbReference>
<dbReference type="Gene3D" id="1.10.357.10">
    <property type="entry name" value="Tetracycline Repressor, domain 2"/>
    <property type="match status" value="1"/>
</dbReference>
<sequence>MPGGQRTPSATQERILAAAVKLFAAKGFDATSVAEVVAEAGVTKGALYHYFTAKEELLYQIYRSLLAEQTAQLARILDAGGDPADMLRAVLVGLVRTTAERVDETAVFVREMSRLGADQMAQYRAERRRYHEAVRALVERAQDSGRFSARVPADTVVLIAMGVVNQLPTWYRPDGPKTPERLGNEIADFVLAALRPTS</sequence>
<evidence type="ECO:0000256" key="2">
    <source>
        <dbReference type="ARBA" id="ARBA00023015"/>
    </source>
</evidence>
<proteinExistence type="predicted"/>
<dbReference type="PANTHER" id="PTHR30055">
    <property type="entry name" value="HTH-TYPE TRANSCRIPTIONAL REGULATOR RUTR"/>
    <property type="match status" value="1"/>
</dbReference>
<evidence type="ECO:0000256" key="3">
    <source>
        <dbReference type="ARBA" id="ARBA00023125"/>
    </source>
</evidence>
<evidence type="ECO:0000256" key="4">
    <source>
        <dbReference type="ARBA" id="ARBA00023163"/>
    </source>
</evidence>
<dbReference type="InterPro" id="IPR050109">
    <property type="entry name" value="HTH-type_TetR-like_transc_reg"/>
</dbReference>
<keyword evidence="2" id="KW-0805">Transcription regulation</keyword>
<feature type="DNA-binding region" description="H-T-H motif" evidence="5">
    <location>
        <begin position="32"/>
        <end position="51"/>
    </location>
</feature>
<evidence type="ECO:0000313" key="7">
    <source>
        <dbReference type="EMBL" id="MCP2169442.1"/>
    </source>
</evidence>
<evidence type="ECO:0000313" key="8">
    <source>
        <dbReference type="Proteomes" id="UP001206128"/>
    </source>
</evidence>
<dbReference type="PRINTS" id="PR00455">
    <property type="entry name" value="HTHTETR"/>
</dbReference>
<dbReference type="PROSITE" id="PS01081">
    <property type="entry name" value="HTH_TETR_1"/>
    <property type="match status" value="1"/>
</dbReference>
<dbReference type="InterPro" id="IPR041490">
    <property type="entry name" value="KstR2_TetR_C"/>
</dbReference>
<dbReference type="Proteomes" id="UP001206128">
    <property type="component" value="Unassembled WGS sequence"/>
</dbReference>
<evidence type="ECO:0000256" key="5">
    <source>
        <dbReference type="PROSITE-ProRule" id="PRU00335"/>
    </source>
</evidence>
<feature type="domain" description="HTH tetR-type" evidence="6">
    <location>
        <begin position="9"/>
        <end position="69"/>
    </location>
</feature>
<keyword evidence="3 5" id="KW-0238">DNA-binding</keyword>
<keyword evidence="1" id="KW-0678">Repressor</keyword>
<dbReference type="InterPro" id="IPR009057">
    <property type="entry name" value="Homeodomain-like_sf"/>
</dbReference>
<evidence type="ECO:0000256" key="1">
    <source>
        <dbReference type="ARBA" id="ARBA00022491"/>
    </source>
</evidence>
<dbReference type="AlphaFoldDB" id="A0AAE3GJK8"/>
<accession>A0AAE3GJK8</accession>
<gene>
    <name evidence="7" type="ORF">LX83_006327</name>
</gene>
<dbReference type="PROSITE" id="PS50977">
    <property type="entry name" value="HTH_TETR_2"/>
    <property type="match status" value="1"/>
</dbReference>
<dbReference type="InterPro" id="IPR001647">
    <property type="entry name" value="HTH_TetR"/>
</dbReference>
<organism evidence="7 8">
    <name type="scientific">Goodfellowiella coeruleoviolacea</name>
    <dbReference type="NCBI Taxonomy" id="334858"/>
    <lineage>
        <taxon>Bacteria</taxon>
        <taxon>Bacillati</taxon>
        <taxon>Actinomycetota</taxon>
        <taxon>Actinomycetes</taxon>
        <taxon>Pseudonocardiales</taxon>
        <taxon>Pseudonocardiaceae</taxon>
        <taxon>Goodfellowiella</taxon>
    </lineage>
</organism>
<dbReference type="GO" id="GO:0003700">
    <property type="term" value="F:DNA-binding transcription factor activity"/>
    <property type="evidence" value="ECO:0007669"/>
    <property type="project" value="TreeGrafter"/>
</dbReference>
<name>A0AAE3GJK8_9PSEU</name>
<keyword evidence="4" id="KW-0804">Transcription</keyword>
<dbReference type="SUPFAM" id="SSF46689">
    <property type="entry name" value="Homeodomain-like"/>
    <property type="match status" value="1"/>
</dbReference>
<dbReference type="InterPro" id="IPR023772">
    <property type="entry name" value="DNA-bd_HTH_TetR-type_CS"/>
</dbReference>
<protein>
    <submittedName>
        <fullName evidence="7">Transcriptional regulator, TetR family</fullName>
    </submittedName>
</protein>
<dbReference type="Pfam" id="PF00440">
    <property type="entry name" value="TetR_N"/>
    <property type="match status" value="1"/>
</dbReference>
<dbReference type="Gene3D" id="1.10.10.60">
    <property type="entry name" value="Homeodomain-like"/>
    <property type="match status" value="1"/>
</dbReference>
<dbReference type="PANTHER" id="PTHR30055:SF175">
    <property type="entry name" value="HTH-TYPE TRANSCRIPTIONAL REPRESSOR KSTR2"/>
    <property type="match status" value="1"/>
</dbReference>
<keyword evidence="8" id="KW-1185">Reference proteome</keyword>
<dbReference type="EMBL" id="JAMTCK010000018">
    <property type="protein sequence ID" value="MCP2169442.1"/>
    <property type="molecule type" value="Genomic_DNA"/>
</dbReference>
<comment type="caution">
    <text evidence="7">The sequence shown here is derived from an EMBL/GenBank/DDBJ whole genome shotgun (WGS) entry which is preliminary data.</text>
</comment>
<dbReference type="InterPro" id="IPR036271">
    <property type="entry name" value="Tet_transcr_reg_TetR-rel_C_sf"/>
</dbReference>
<dbReference type="Pfam" id="PF17932">
    <property type="entry name" value="TetR_C_24"/>
    <property type="match status" value="1"/>
</dbReference>